<evidence type="ECO:0008006" key="3">
    <source>
        <dbReference type="Google" id="ProtNLM"/>
    </source>
</evidence>
<name>A0A094SQV2_9ZZZZ</name>
<dbReference type="AlphaFoldDB" id="A0A094SQV2"/>
<dbReference type="GO" id="GO:0006508">
    <property type="term" value="P:proteolysis"/>
    <property type="evidence" value="ECO:0007669"/>
    <property type="project" value="InterPro"/>
</dbReference>
<dbReference type="InterPro" id="IPR001940">
    <property type="entry name" value="Peptidase_S1C"/>
</dbReference>
<evidence type="ECO:0000313" key="2">
    <source>
        <dbReference type="EMBL" id="KGA21078.1"/>
    </source>
</evidence>
<sequence>MSESPSTKFIALVTIVAAPFALGAFMLAWSPAQQFSNTDPARDGYVAPRSLSDLVEKIQTSTVTVICEPSKKGYGQGTGWAIELANGVEEEFPTTLITNHHVIEDCIGVDGSVTVALLFEDPVKAQIVKWDKENDLAVLATDLDIPPLALSEYEPWPGYWTMALGSADGYQGSVAFGTVLNATTDQLLLTNNISKGNSGGPVVDNEGNVVGVVTFLSKDEQYNIAMSLNAFCAKILPCEEDYYWERD</sequence>
<reference evidence="2" key="1">
    <citation type="submission" date="2014-06" db="EMBL/GenBank/DDBJ databases">
        <title>Key roles for freshwater Actinobacteria revealed by deep metagenomic sequencing.</title>
        <authorList>
            <person name="Ghai R."/>
            <person name="Mizuno C.M."/>
            <person name="Picazo A."/>
            <person name="Camacho A."/>
            <person name="Rodriguez-Valera F."/>
        </authorList>
    </citation>
    <scope>NUCLEOTIDE SEQUENCE</scope>
</reference>
<comment type="caution">
    <text evidence="2">The sequence shown here is derived from an EMBL/GenBank/DDBJ whole genome shotgun (WGS) entry which is preliminary data.</text>
</comment>
<proteinExistence type="predicted"/>
<evidence type="ECO:0000256" key="1">
    <source>
        <dbReference type="SAM" id="Phobius"/>
    </source>
</evidence>
<keyword evidence="1" id="KW-1133">Transmembrane helix</keyword>
<organism evidence="2">
    <name type="scientific">freshwater metagenome</name>
    <dbReference type="NCBI Taxonomy" id="449393"/>
    <lineage>
        <taxon>unclassified sequences</taxon>
        <taxon>metagenomes</taxon>
        <taxon>ecological metagenomes</taxon>
    </lineage>
</organism>
<accession>A0A094SQV2</accession>
<protein>
    <recommendedName>
        <fullName evidence="3">Serine protease</fullName>
    </recommendedName>
</protein>
<gene>
    <name evidence="2" type="ORF">GM51_3780</name>
</gene>
<keyword evidence="1" id="KW-0812">Transmembrane</keyword>
<keyword evidence="1" id="KW-0472">Membrane</keyword>
<dbReference type="GO" id="GO:0004252">
    <property type="term" value="F:serine-type endopeptidase activity"/>
    <property type="evidence" value="ECO:0007669"/>
    <property type="project" value="InterPro"/>
</dbReference>
<dbReference type="PRINTS" id="PR00834">
    <property type="entry name" value="PROTEASES2C"/>
</dbReference>
<dbReference type="SUPFAM" id="SSF50494">
    <property type="entry name" value="Trypsin-like serine proteases"/>
    <property type="match status" value="1"/>
</dbReference>
<dbReference type="Gene3D" id="2.40.10.10">
    <property type="entry name" value="Trypsin-like serine proteases"/>
    <property type="match status" value="2"/>
</dbReference>
<feature type="transmembrane region" description="Helical" evidence="1">
    <location>
        <begin position="9"/>
        <end position="29"/>
    </location>
</feature>
<dbReference type="Pfam" id="PF13365">
    <property type="entry name" value="Trypsin_2"/>
    <property type="match status" value="1"/>
</dbReference>
<dbReference type="EMBL" id="JNSL01000014">
    <property type="protein sequence ID" value="KGA21078.1"/>
    <property type="molecule type" value="Genomic_DNA"/>
</dbReference>
<dbReference type="PANTHER" id="PTHR43019">
    <property type="entry name" value="SERINE ENDOPROTEASE DEGS"/>
    <property type="match status" value="1"/>
</dbReference>
<dbReference type="PANTHER" id="PTHR43019:SF23">
    <property type="entry name" value="PROTEASE DO-LIKE 5, CHLOROPLASTIC"/>
    <property type="match status" value="1"/>
</dbReference>
<dbReference type="InterPro" id="IPR009003">
    <property type="entry name" value="Peptidase_S1_PA"/>
</dbReference>
<dbReference type="InterPro" id="IPR043504">
    <property type="entry name" value="Peptidase_S1_PA_chymotrypsin"/>
</dbReference>